<comment type="caution">
    <text evidence="2">The sequence shown here is derived from an EMBL/GenBank/DDBJ whole genome shotgun (WGS) entry which is preliminary data.</text>
</comment>
<feature type="domain" description="HDOD" evidence="1">
    <location>
        <begin position="15"/>
        <end position="204"/>
    </location>
</feature>
<proteinExistence type="predicted"/>
<dbReference type="Pfam" id="PF08668">
    <property type="entry name" value="HDOD"/>
    <property type="match status" value="1"/>
</dbReference>
<dbReference type="PANTHER" id="PTHR33525">
    <property type="match status" value="1"/>
</dbReference>
<dbReference type="InterPro" id="IPR006675">
    <property type="entry name" value="HDIG_dom"/>
</dbReference>
<dbReference type="InterPro" id="IPR052340">
    <property type="entry name" value="RNase_Y/CdgJ"/>
</dbReference>
<evidence type="ECO:0000259" key="1">
    <source>
        <dbReference type="PROSITE" id="PS51833"/>
    </source>
</evidence>
<dbReference type="Proteomes" id="UP000587991">
    <property type="component" value="Unassembled WGS sequence"/>
</dbReference>
<evidence type="ECO:0000313" key="2">
    <source>
        <dbReference type="EMBL" id="NLR76271.1"/>
    </source>
</evidence>
<accession>A0A847S3B5</accession>
<protein>
    <submittedName>
        <fullName evidence="2">HDOD domain-containing protein</fullName>
    </submittedName>
</protein>
<keyword evidence="3" id="KW-1185">Reference proteome</keyword>
<sequence>MNPAMAPYLQAPSSLPSAQHIVWELIRMLDAPETSAHQVAACISHDQALTARVLGLANSSFYGLSSRIGTVQDAMLVLGMQHVRRLAISVSLSQVAAHRPELQAFWAHSLRIAWNAEWLAGKLACHRDTCFIAGLLHDVGLLLMYDEQAERFTQWVHSQRDGCELLQAERDELGFDHAELGAELGRLWHFPEAIIQAIASHHIDAAMRVGPVATIVYSADELVHVLQQGRADPDAPCLPDPILRFLGLDQALWQAWLDQQADISQRVTSTLGEAE</sequence>
<reference evidence="2 3" key="1">
    <citation type="submission" date="2020-04" db="EMBL/GenBank/DDBJ databases">
        <title>Draft genome of Leeia sp. IMCC25680.</title>
        <authorList>
            <person name="Song J."/>
            <person name="Cho J.-C."/>
        </authorList>
    </citation>
    <scope>NUCLEOTIDE SEQUENCE [LARGE SCALE GENOMIC DNA]</scope>
    <source>
        <strain evidence="2 3">IMCC25680</strain>
    </source>
</reference>
<dbReference type="PANTHER" id="PTHR33525:SF5">
    <property type="entry name" value="TWO COMPONENT SIGNAL TRANSDUCTION SYSTEM RESPONSE REGULATOR"/>
    <property type="match status" value="1"/>
</dbReference>
<dbReference type="PROSITE" id="PS51833">
    <property type="entry name" value="HDOD"/>
    <property type="match status" value="1"/>
</dbReference>
<dbReference type="CDD" id="cd00077">
    <property type="entry name" value="HDc"/>
    <property type="match status" value="1"/>
</dbReference>
<organism evidence="2 3">
    <name type="scientific">Leeia aquatica</name>
    <dbReference type="NCBI Taxonomy" id="2725557"/>
    <lineage>
        <taxon>Bacteria</taxon>
        <taxon>Pseudomonadati</taxon>
        <taxon>Pseudomonadota</taxon>
        <taxon>Betaproteobacteria</taxon>
        <taxon>Neisseriales</taxon>
        <taxon>Leeiaceae</taxon>
        <taxon>Leeia</taxon>
    </lineage>
</organism>
<dbReference type="RefSeq" id="WP_168877935.1">
    <property type="nucleotide sequence ID" value="NZ_JABAIM010000003.1"/>
</dbReference>
<dbReference type="Gene3D" id="1.10.3210.10">
    <property type="entry name" value="Hypothetical protein af1432"/>
    <property type="match status" value="1"/>
</dbReference>
<name>A0A847S3B5_9NEIS</name>
<gene>
    <name evidence="2" type="ORF">HF682_13985</name>
</gene>
<dbReference type="InterPro" id="IPR013976">
    <property type="entry name" value="HDOD"/>
</dbReference>
<evidence type="ECO:0000313" key="3">
    <source>
        <dbReference type="Proteomes" id="UP000587991"/>
    </source>
</evidence>
<dbReference type="NCBIfam" id="TIGR00277">
    <property type="entry name" value="HDIG"/>
    <property type="match status" value="1"/>
</dbReference>
<dbReference type="EMBL" id="JABAIM010000003">
    <property type="protein sequence ID" value="NLR76271.1"/>
    <property type="molecule type" value="Genomic_DNA"/>
</dbReference>
<dbReference type="AlphaFoldDB" id="A0A847S3B5"/>
<dbReference type="InterPro" id="IPR003607">
    <property type="entry name" value="HD/PDEase_dom"/>
</dbReference>
<dbReference type="SUPFAM" id="SSF109604">
    <property type="entry name" value="HD-domain/PDEase-like"/>
    <property type="match status" value="1"/>
</dbReference>